<dbReference type="AlphaFoldDB" id="A0A1U7DLF4"/>
<dbReference type="PANTHER" id="PTHR46268">
    <property type="entry name" value="STRESS RESPONSE PROTEIN NHAX"/>
    <property type="match status" value="1"/>
</dbReference>
<reference evidence="3 4" key="1">
    <citation type="submission" date="2017-01" db="EMBL/GenBank/DDBJ databases">
        <title>Genomic analysis of Xuhuaishuia manganoxidans DY6-4.</title>
        <authorList>
            <person name="Wang X."/>
        </authorList>
    </citation>
    <scope>NUCLEOTIDE SEQUENCE [LARGE SCALE GENOMIC DNA]</scope>
    <source>
        <strain evidence="3 4">DY6-4</strain>
    </source>
</reference>
<dbReference type="PRINTS" id="PR01438">
    <property type="entry name" value="UNVRSLSTRESS"/>
</dbReference>
<evidence type="ECO:0000256" key="1">
    <source>
        <dbReference type="ARBA" id="ARBA00008791"/>
    </source>
</evidence>
<proteinExistence type="inferred from homology"/>
<dbReference type="Gene3D" id="3.40.50.12370">
    <property type="match status" value="1"/>
</dbReference>
<dbReference type="InterPro" id="IPR006015">
    <property type="entry name" value="Universal_stress_UspA"/>
</dbReference>
<protein>
    <recommendedName>
        <fullName evidence="2">UspA domain-containing protein</fullName>
    </recommendedName>
</protein>
<dbReference type="SUPFAM" id="SSF52402">
    <property type="entry name" value="Adenine nucleotide alpha hydrolases-like"/>
    <property type="match status" value="1"/>
</dbReference>
<gene>
    <name evidence="3" type="ORF">BV394_14800</name>
</gene>
<sequence>MSRGLREEFRKIAERLENEARKTVEARFFQEAETFAAQDRLHCLKLAGNADLAITKAARHYDLTVLGARAHDDDPETRQVRPDVIALRSGKPVLIVPGRKPGTSLGRRVVIGWDGKRAAARTVGELLQLFGPVDEAFVLRIGPPDEAADYWSEQLCAHFARHDSVASPVRRDARGSIARTILGFCEEVGADLLAMGAYEHSKFSEDVLGGTTNDILKHLNIPVFMAH</sequence>
<evidence type="ECO:0000313" key="3">
    <source>
        <dbReference type="EMBL" id="APX90824.1"/>
    </source>
</evidence>
<dbReference type="CDD" id="cd00293">
    <property type="entry name" value="USP-like"/>
    <property type="match status" value="1"/>
</dbReference>
<feature type="domain" description="UspA" evidence="2">
    <location>
        <begin position="158"/>
        <end position="226"/>
    </location>
</feature>
<dbReference type="EMBL" id="CP019124">
    <property type="protein sequence ID" value="APX90824.1"/>
    <property type="molecule type" value="Genomic_DNA"/>
</dbReference>
<dbReference type="RefSeq" id="WP_076980841.1">
    <property type="nucleotide sequence ID" value="NZ_CP019124.1"/>
</dbReference>
<dbReference type="Pfam" id="PF00582">
    <property type="entry name" value="Usp"/>
    <property type="match status" value="1"/>
</dbReference>
<dbReference type="STRING" id="1267768.BV394_14800"/>
<dbReference type="PANTHER" id="PTHR46268:SF15">
    <property type="entry name" value="UNIVERSAL STRESS PROTEIN HP_0031"/>
    <property type="match status" value="1"/>
</dbReference>
<evidence type="ECO:0000259" key="2">
    <source>
        <dbReference type="Pfam" id="PF00582"/>
    </source>
</evidence>
<dbReference type="Proteomes" id="UP000187266">
    <property type="component" value="Chromosome"/>
</dbReference>
<keyword evidence="4" id="KW-1185">Reference proteome</keyword>
<evidence type="ECO:0000313" key="4">
    <source>
        <dbReference type="Proteomes" id="UP000187266"/>
    </source>
</evidence>
<organism evidence="3 4">
    <name type="scientific">Brevirhabdus pacifica</name>
    <dbReference type="NCBI Taxonomy" id="1267768"/>
    <lineage>
        <taxon>Bacteria</taxon>
        <taxon>Pseudomonadati</taxon>
        <taxon>Pseudomonadota</taxon>
        <taxon>Alphaproteobacteria</taxon>
        <taxon>Rhodobacterales</taxon>
        <taxon>Paracoccaceae</taxon>
        <taxon>Brevirhabdus</taxon>
    </lineage>
</organism>
<dbReference type="InterPro" id="IPR006016">
    <property type="entry name" value="UspA"/>
</dbReference>
<accession>A0A1U7DLF4</accession>
<comment type="similarity">
    <text evidence="1">Belongs to the universal stress protein A family.</text>
</comment>
<name>A0A1U7DLF4_9RHOB</name>